<accession>A0AB38D2Z5</accession>
<dbReference type="AlphaFoldDB" id="A0AB38D2Z5"/>
<sequence>MSSRITGVEDDDGSQKVHVEGVVSVGPRLTQSTVTALGLRCRQLPGGVPVRLRFGDRLLPIAGVQMEQIETEDGPQWALVLAPDQPNQYKHWVKARAERERL</sequence>
<dbReference type="RefSeq" id="WP_052544185.1">
    <property type="nucleotide sequence ID" value="NZ_CAACXP010000004.1"/>
</dbReference>
<comment type="caution">
    <text evidence="1">The sequence shown here is derived from an EMBL/GenBank/DDBJ whole genome shotgun (WGS) entry which is preliminary data.</text>
</comment>
<organism evidence="1 2">
    <name type="scientific">Mycobacteroides abscessus subsp. abscessus</name>
    <dbReference type="NCBI Taxonomy" id="1185650"/>
    <lineage>
        <taxon>Bacteria</taxon>
        <taxon>Bacillati</taxon>
        <taxon>Actinomycetota</taxon>
        <taxon>Actinomycetes</taxon>
        <taxon>Mycobacteriales</taxon>
        <taxon>Mycobacteriaceae</taxon>
        <taxon>Mycobacteroides</taxon>
        <taxon>Mycobacteroides abscessus</taxon>
    </lineage>
</organism>
<dbReference type="Proteomes" id="UP000185210">
    <property type="component" value="Unassembled WGS sequence"/>
</dbReference>
<evidence type="ECO:0000313" key="1">
    <source>
        <dbReference type="EMBL" id="SIB53411.1"/>
    </source>
</evidence>
<evidence type="ECO:0000313" key="2">
    <source>
        <dbReference type="Proteomes" id="UP000185210"/>
    </source>
</evidence>
<gene>
    <name evidence="1" type="ORF">SAMEA2070301_03979</name>
</gene>
<reference evidence="1 2" key="1">
    <citation type="submission" date="2016-11" db="EMBL/GenBank/DDBJ databases">
        <authorList>
            <consortium name="Pathogen Informatics"/>
        </authorList>
    </citation>
    <scope>NUCLEOTIDE SEQUENCE [LARGE SCALE GENOMIC DNA]</scope>
    <source>
        <strain evidence="1 2">104</strain>
    </source>
</reference>
<proteinExistence type="predicted"/>
<name>A0AB38D2Z5_9MYCO</name>
<dbReference type="EMBL" id="FSHM01000006">
    <property type="protein sequence ID" value="SIB53411.1"/>
    <property type="molecule type" value="Genomic_DNA"/>
</dbReference>
<protein>
    <submittedName>
        <fullName evidence="1">Uncharacterized protein</fullName>
    </submittedName>
</protein>